<feature type="transmembrane region" description="Helical" evidence="5">
    <location>
        <begin position="902"/>
        <end position="922"/>
    </location>
</feature>
<evidence type="ECO:0000256" key="2">
    <source>
        <dbReference type="ARBA" id="ARBA00022692"/>
    </source>
</evidence>
<feature type="transmembrane region" description="Helical" evidence="5">
    <location>
        <begin position="1498"/>
        <end position="1515"/>
    </location>
</feature>
<protein>
    <recommendedName>
        <fullName evidence="8">Major facilitator superfamily (MFS) profile domain-containing protein</fullName>
    </recommendedName>
</protein>
<feature type="transmembrane region" description="Helical" evidence="5">
    <location>
        <begin position="557"/>
        <end position="575"/>
    </location>
</feature>
<feature type="transmembrane region" description="Helical" evidence="5">
    <location>
        <begin position="1019"/>
        <end position="1040"/>
    </location>
</feature>
<reference evidence="6 7" key="1">
    <citation type="submission" date="2017-07" db="EMBL/GenBank/DDBJ databases">
        <authorList>
            <person name="Talla V."/>
            <person name="Backstrom N."/>
        </authorList>
    </citation>
    <scope>NUCLEOTIDE SEQUENCE [LARGE SCALE GENOMIC DNA]</scope>
</reference>
<evidence type="ECO:0000256" key="4">
    <source>
        <dbReference type="ARBA" id="ARBA00023136"/>
    </source>
</evidence>
<keyword evidence="7" id="KW-1185">Reference proteome</keyword>
<dbReference type="EMBL" id="FZQP02000959">
    <property type="protein sequence ID" value="VVC91049.1"/>
    <property type="molecule type" value="Genomic_DNA"/>
</dbReference>
<feature type="transmembrane region" description="Helical" evidence="5">
    <location>
        <begin position="357"/>
        <end position="378"/>
    </location>
</feature>
<dbReference type="PANTHER" id="PTHR24064">
    <property type="entry name" value="SOLUTE CARRIER FAMILY 22 MEMBER"/>
    <property type="match status" value="1"/>
</dbReference>
<dbReference type="InterPro" id="IPR036259">
    <property type="entry name" value="MFS_trans_sf"/>
</dbReference>
<gene>
    <name evidence="6" type="ORF">LSINAPIS_LOCUS3827</name>
</gene>
<evidence type="ECO:0000256" key="5">
    <source>
        <dbReference type="SAM" id="Phobius"/>
    </source>
</evidence>
<feature type="transmembrane region" description="Helical" evidence="5">
    <location>
        <begin position="1321"/>
        <end position="1339"/>
    </location>
</feature>
<name>A0A5E4Q0H8_9NEOP</name>
<feature type="transmembrane region" description="Helical" evidence="5">
    <location>
        <begin position="1294"/>
        <end position="1315"/>
    </location>
</feature>
<feature type="transmembrane region" description="Helical" evidence="5">
    <location>
        <begin position="1446"/>
        <end position="1467"/>
    </location>
</feature>
<dbReference type="GO" id="GO:0016020">
    <property type="term" value="C:membrane"/>
    <property type="evidence" value="ECO:0007669"/>
    <property type="project" value="UniProtKB-SubCell"/>
</dbReference>
<dbReference type="Pfam" id="PF00083">
    <property type="entry name" value="Sugar_tr"/>
    <property type="match status" value="4"/>
</dbReference>
<comment type="subcellular location">
    <subcellularLocation>
        <location evidence="1">Membrane</location>
        <topology evidence="1">Multi-pass membrane protein</topology>
    </subcellularLocation>
</comment>
<feature type="transmembrane region" description="Helical" evidence="5">
    <location>
        <begin position="1413"/>
        <end position="1434"/>
    </location>
</feature>
<evidence type="ECO:0000256" key="3">
    <source>
        <dbReference type="ARBA" id="ARBA00022989"/>
    </source>
</evidence>
<proteinExistence type="predicted"/>
<feature type="transmembrane region" description="Helical" evidence="5">
    <location>
        <begin position="928"/>
        <end position="946"/>
    </location>
</feature>
<dbReference type="SUPFAM" id="SSF103473">
    <property type="entry name" value="MFS general substrate transporter"/>
    <property type="match status" value="4"/>
</dbReference>
<feature type="transmembrane region" description="Helical" evidence="5">
    <location>
        <begin position="243"/>
        <end position="265"/>
    </location>
</feature>
<dbReference type="InterPro" id="IPR005828">
    <property type="entry name" value="MFS_sugar_transport-like"/>
</dbReference>
<keyword evidence="3 5" id="KW-1133">Transmembrane helix</keyword>
<evidence type="ECO:0000313" key="7">
    <source>
        <dbReference type="Proteomes" id="UP000324832"/>
    </source>
</evidence>
<dbReference type="Gene3D" id="1.20.1250.20">
    <property type="entry name" value="MFS general substrate transporter like domains"/>
    <property type="match status" value="4"/>
</dbReference>
<feature type="transmembrane region" description="Helical" evidence="5">
    <location>
        <begin position="527"/>
        <end position="551"/>
    </location>
</feature>
<evidence type="ECO:0000256" key="1">
    <source>
        <dbReference type="ARBA" id="ARBA00004141"/>
    </source>
</evidence>
<dbReference type="Proteomes" id="UP000324832">
    <property type="component" value="Unassembled WGS sequence"/>
</dbReference>
<dbReference type="GO" id="GO:0022857">
    <property type="term" value="F:transmembrane transporter activity"/>
    <property type="evidence" value="ECO:0007669"/>
    <property type="project" value="InterPro"/>
</dbReference>
<evidence type="ECO:0000313" key="6">
    <source>
        <dbReference type="EMBL" id="VVC91049.1"/>
    </source>
</evidence>
<keyword evidence="4 5" id="KW-0472">Membrane</keyword>
<evidence type="ECO:0008006" key="8">
    <source>
        <dbReference type="Google" id="ProtNLM"/>
    </source>
</evidence>
<organism evidence="6 7">
    <name type="scientific">Leptidea sinapis</name>
    <dbReference type="NCBI Taxonomy" id="189913"/>
    <lineage>
        <taxon>Eukaryota</taxon>
        <taxon>Metazoa</taxon>
        <taxon>Ecdysozoa</taxon>
        <taxon>Arthropoda</taxon>
        <taxon>Hexapoda</taxon>
        <taxon>Insecta</taxon>
        <taxon>Pterygota</taxon>
        <taxon>Neoptera</taxon>
        <taxon>Endopterygota</taxon>
        <taxon>Lepidoptera</taxon>
        <taxon>Glossata</taxon>
        <taxon>Ditrysia</taxon>
        <taxon>Papilionoidea</taxon>
        <taxon>Pieridae</taxon>
        <taxon>Dismorphiinae</taxon>
        <taxon>Leptidea</taxon>
    </lineage>
</organism>
<feature type="transmembrane region" description="Helical" evidence="5">
    <location>
        <begin position="1474"/>
        <end position="1492"/>
    </location>
</feature>
<feature type="transmembrane region" description="Helical" evidence="5">
    <location>
        <begin position="208"/>
        <end position="231"/>
    </location>
</feature>
<feature type="transmembrane region" description="Helical" evidence="5">
    <location>
        <begin position="1085"/>
        <end position="1106"/>
    </location>
</feature>
<feature type="transmembrane region" description="Helical" evidence="5">
    <location>
        <begin position="675"/>
        <end position="695"/>
    </location>
</feature>
<sequence>MFPVPMRNVSLMLGDAVHPRSSVVQNNAKQSKENFLNILFGVIASRMASVEKGEREKVDLDTILENEVGPFGKYQIVTLLLAALPIISAACVIPQCDAANPEFSPTWILNAIPGTSDTNFENCERYVNLTSAVQQSDICPANWFDSNRIEGTFGTLLVLPITGYISDRWGRRVALTLNAFNTGWIGLVRSFVNSYEWFLILEVLESTVGAAGATISSMFALGQVILGFIAWGVPSWRPLTQVVYAPQLLVISYFWILSESVRWLMTKSKYEEAERILIKVAKTNKKELSRKSLEALRDTAEYEKTVEKPKEPWLPILVCRSRVILTRCFVSPIWWITNTLVYYGMSINAVNLSGNRYLNYVAVAAIEIPGYWTAILLLDRVGRKPVLIFGYFLCVIPQCDAANPEFSPTWILNAIPGTSDTNFENCERYVNLTSAVQQSDFDMACDEWRRSLIGSIRTIGTLLVLPITGYISDRWGRRVALTLNAFNTGWIGLVRSFVNSYEWFLILEVLESTVGAVTELVGPKYRVIAGATISSMFALGQVILGFIAWGVPSWRSLTQVVYAPQLLVISYFWILSESVRWLMSKSKYEEAEKILIKVAKTNKKELSRKSLEALRDTAEYEKTIEKPKEPWLPILVCRSKVILSRCFVSPIWWITNTLVYYGMSINAVNLSGNRYLNYVAVAAIEIPGYWTAIFLLDRVGRKPASEVWEPFPSVLFGSFAALSVMSEDKVASSNGEGRNKISLETLLVEEIGQFGRYQCRMVGVTIVFVIFASWAGVEYLFTTAQWISNAIPESGASFHDCRRFSPINVTGVSDADTCPAYRFQRDKIIACEEYVYETTYSVTAGAGERPSASTRSTQPGWVSRATSPTHTLVSSFLKSLKPLSVLAVMEVVGPKYRVAAGATFKTVFSIGQIMLALIAWAVPDWRTLTLVLYIPQVITISYYWLIYESIRWHLSKGHYEEAGITLKKVAKINGKQLSEKSIEWLRVSAEELQKERELEKHMKATEPWLIVILFRHKRVLLRVLVSPVWWITSTLIYYGLSVNAVNMSGNRYLNYIAVAAVEIPGYWVAVLLLNRIGRKPVLVDMNTVSMIIFLVGKWSIAMGAALFDEFPFILFAGFGIFARIAIMALGKEAPSHGDERSKISLDTLLVEEIGQFGRYQWRICLIPECDVVGQIEFHPEWILNAVPESGSSFDNCRRFSPVNSTAFANTCPAHWFDRNTISECEDFVYQNTNTVVYDYGLACDEWRRSLIGSVRTFGTLTALPITGYISDRWGRRTALCINAFNTAWLGVTRYFADTYIGFLISEITMGLLAWAVPNWRYLTLTLYIPQFITVFYYWLMFESIRWYISKGRYQEAGSTLKKVATINGKQLSDDSIETLRVCAEEEKKQKELDLASRSSEPWLIVILFRYKRVLLRVCVSPVWWITTTFIYYGLSINSVNMSGNQYVNYIAVAAVEIPGYWAAVVLMSIIGRKLVLAGAFWLCCACQIAYIFMPQAYLIGKLAIATVMTTVYVYTTELYPTRYRHTLFAFSSMMGRIGSIIAPLTPAFGQALFEEFPFILFAGFSLISGGLVLLTPETMGTKLPDTMEEASNLGLKSSKLQPTL</sequence>
<keyword evidence="2 5" id="KW-0812">Transmembrane</keyword>
<feature type="transmembrane region" description="Helical" evidence="5">
    <location>
        <begin position="324"/>
        <end position="345"/>
    </location>
</feature>
<feature type="transmembrane region" description="Helical" evidence="5">
    <location>
        <begin position="1052"/>
        <end position="1073"/>
    </location>
</feature>
<accession>A0A5E4Q0H8</accession>
<feature type="transmembrane region" description="Helical" evidence="5">
    <location>
        <begin position="1556"/>
        <end position="1574"/>
    </location>
</feature>
<feature type="transmembrane region" description="Helical" evidence="5">
    <location>
        <begin position="1112"/>
        <end position="1130"/>
    </location>
</feature>
<feature type="transmembrane region" description="Helical" evidence="5">
    <location>
        <begin position="642"/>
        <end position="663"/>
    </location>
</feature>
<feature type="transmembrane region" description="Helical" evidence="5">
    <location>
        <begin position="761"/>
        <end position="781"/>
    </location>
</feature>
<feature type="transmembrane region" description="Helical" evidence="5">
    <location>
        <begin position="1527"/>
        <end position="1544"/>
    </location>
</feature>